<keyword evidence="1" id="KW-0238">DNA-binding</keyword>
<gene>
    <name evidence="3" type="ORF">HYPSUDRAFT_130763</name>
</gene>
<organism evidence="3 4">
    <name type="scientific">Hypholoma sublateritium (strain FD-334 SS-4)</name>
    <dbReference type="NCBI Taxonomy" id="945553"/>
    <lineage>
        <taxon>Eukaryota</taxon>
        <taxon>Fungi</taxon>
        <taxon>Dikarya</taxon>
        <taxon>Basidiomycota</taxon>
        <taxon>Agaricomycotina</taxon>
        <taxon>Agaricomycetes</taxon>
        <taxon>Agaricomycetidae</taxon>
        <taxon>Agaricales</taxon>
        <taxon>Agaricineae</taxon>
        <taxon>Strophariaceae</taxon>
        <taxon>Hypholoma</taxon>
    </lineage>
</organism>
<dbReference type="GO" id="GO:0005634">
    <property type="term" value="C:nucleus"/>
    <property type="evidence" value="ECO:0007669"/>
    <property type="project" value="UniProtKB-UniRule"/>
</dbReference>
<dbReference type="Proteomes" id="UP000054270">
    <property type="component" value="Unassembled WGS sequence"/>
</dbReference>
<dbReference type="STRING" id="945553.A0A0D2PGW9"/>
<protein>
    <recommendedName>
        <fullName evidence="2">HMG box domain-containing protein</fullName>
    </recommendedName>
</protein>
<name>A0A0D2PGW9_HYPSF</name>
<dbReference type="Gene3D" id="1.10.30.10">
    <property type="entry name" value="High mobility group box domain"/>
    <property type="match status" value="1"/>
</dbReference>
<feature type="non-terminal residue" evidence="3">
    <location>
        <position position="89"/>
    </location>
</feature>
<dbReference type="EMBL" id="KN817523">
    <property type="protein sequence ID" value="KJA27741.1"/>
    <property type="molecule type" value="Genomic_DNA"/>
</dbReference>
<evidence type="ECO:0000259" key="2">
    <source>
        <dbReference type="PROSITE" id="PS50118"/>
    </source>
</evidence>
<dbReference type="InterPro" id="IPR036910">
    <property type="entry name" value="HMG_box_dom_sf"/>
</dbReference>
<evidence type="ECO:0000313" key="4">
    <source>
        <dbReference type="Proteomes" id="UP000054270"/>
    </source>
</evidence>
<sequence>MFVQDVVDGKIPRPCNSWILFRREVTRNWPSWMGPLPAQGKVSGITKELWDSLPIENRQLWDDLAEQIKALHKLRFPDYKFKPMKREEK</sequence>
<dbReference type="SUPFAM" id="SSF47095">
    <property type="entry name" value="HMG-box"/>
    <property type="match status" value="1"/>
</dbReference>
<dbReference type="Pfam" id="PF00505">
    <property type="entry name" value="HMG_box"/>
    <property type="match status" value="1"/>
</dbReference>
<dbReference type="CDD" id="cd01389">
    <property type="entry name" value="HMG-box_ROX1-like"/>
    <property type="match status" value="1"/>
</dbReference>
<dbReference type="GO" id="GO:0003677">
    <property type="term" value="F:DNA binding"/>
    <property type="evidence" value="ECO:0007669"/>
    <property type="project" value="UniProtKB-UniRule"/>
</dbReference>
<feature type="domain" description="HMG box" evidence="2">
    <location>
        <begin position="11"/>
        <end position="80"/>
    </location>
</feature>
<keyword evidence="4" id="KW-1185">Reference proteome</keyword>
<feature type="DNA-binding region" description="HMG box" evidence="1">
    <location>
        <begin position="11"/>
        <end position="80"/>
    </location>
</feature>
<dbReference type="SMART" id="SM00398">
    <property type="entry name" value="HMG"/>
    <property type="match status" value="1"/>
</dbReference>
<keyword evidence="1" id="KW-0539">Nucleus</keyword>
<reference evidence="4" key="1">
    <citation type="submission" date="2014-04" db="EMBL/GenBank/DDBJ databases">
        <title>Evolutionary Origins and Diversification of the Mycorrhizal Mutualists.</title>
        <authorList>
            <consortium name="DOE Joint Genome Institute"/>
            <consortium name="Mycorrhizal Genomics Consortium"/>
            <person name="Kohler A."/>
            <person name="Kuo A."/>
            <person name="Nagy L.G."/>
            <person name="Floudas D."/>
            <person name="Copeland A."/>
            <person name="Barry K.W."/>
            <person name="Cichocki N."/>
            <person name="Veneault-Fourrey C."/>
            <person name="LaButti K."/>
            <person name="Lindquist E.A."/>
            <person name="Lipzen A."/>
            <person name="Lundell T."/>
            <person name="Morin E."/>
            <person name="Murat C."/>
            <person name="Riley R."/>
            <person name="Ohm R."/>
            <person name="Sun H."/>
            <person name="Tunlid A."/>
            <person name="Henrissat B."/>
            <person name="Grigoriev I.V."/>
            <person name="Hibbett D.S."/>
            <person name="Martin F."/>
        </authorList>
    </citation>
    <scope>NUCLEOTIDE SEQUENCE [LARGE SCALE GENOMIC DNA]</scope>
    <source>
        <strain evidence="4">FD-334 SS-4</strain>
    </source>
</reference>
<evidence type="ECO:0000313" key="3">
    <source>
        <dbReference type="EMBL" id="KJA27741.1"/>
    </source>
</evidence>
<proteinExistence type="predicted"/>
<dbReference type="AlphaFoldDB" id="A0A0D2PGW9"/>
<accession>A0A0D2PGW9</accession>
<evidence type="ECO:0000256" key="1">
    <source>
        <dbReference type="PROSITE-ProRule" id="PRU00267"/>
    </source>
</evidence>
<dbReference type="InterPro" id="IPR009071">
    <property type="entry name" value="HMG_box_dom"/>
</dbReference>
<dbReference type="PROSITE" id="PS50118">
    <property type="entry name" value="HMG_BOX_2"/>
    <property type="match status" value="1"/>
</dbReference>
<dbReference type="OrthoDB" id="6247875at2759"/>